<dbReference type="WBParaSite" id="SBAD_0001078001-mRNA-1">
    <property type="protein sequence ID" value="SBAD_0001078001-mRNA-1"/>
    <property type="gene ID" value="SBAD_0001078001"/>
</dbReference>
<keyword evidence="1" id="KW-0175">Coiled coil</keyword>
<evidence type="ECO:0000313" key="2">
    <source>
        <dbReference type="EMBL" id="VDP31623.1"/>
    </source>
</evidence>
<organism evidence="4">
    <name type="scientific">Soboliphyme baturini</name>
    <dbReference type="NCBI Taxonomy" id="241478"/>
    <lineage>
        <taxon>Eukaryota</taxon>
        <taxon>Metazoa</taxon>
        <taxon>Ecdysozoa</taxon>
        <taxon>Nematoda</taxon>
        <taxon>Enoplea</taxon>
        <taxon>Dorylaimia</taxon>
        <taxon>Dioctophymatida</taxon>
        <taxon>Dioctophymatoidea</taxon>
        <taxon>Soboliphymatidae</taxon>
        <taxon>Soboliphyme</taxon>
    </lineage>
</organism>
<feature type="coiled-coil region" evidence="1">
    <location>
        <begin position="34"/>
        <end position="61"/>
    </location>
</feature>
<proteinExistence type="predicted"/>
<keyword evidence="3" id="KW-1185">Reference proteome</keyword>
<sequence>MIRLLDERSLLKNRLDVVEMQQKLNQLHSHGFLNMEHKLKIQELEAKCNEQERQLRLLLSQVSSGKVDFKSILHSQQVQIRRLTEENMAIKSVVTNRFVKSDDAIFTAFLEQKDLICELNKEFAEKSSELEKALLQIEILRQETLDHHPRTTDDKKPASPVEDTKVLNVLVLLSVKNLVLQKALEECRQQVQMLSEYFGNENSLRLSEHRKGLDSTSESKTKYLGILEIIDVERFTLLLITNMAPYMLEGLSPRLPAYLITMALLYYDYVEDATQLNHLVHLVSKEIRNKFAENEIETILQHYSPQENYEEKISVEFFQSLRQGLLKVRSPTDLKCSFSPEVDDPLVEGLRLEFTSSFKVNLAEVMIPLWLKDYVQKL</sequence>
<evidence type="ECO:0000313" key="3">
    <source>
        <dbReference type="Proteomes" id="UP000270296"/>
    </source>
</evidence>
<evidence type="ECO:0000256" key="1">
    <source>
        <dbReference type="SAM" id="Coils"/>
    </source>
</evidence>
<reference evidence="2 3" key="2">
    <citation type="submission" date="2018-11" db="EMBL/GenBank/DDBJ databases">
        <authorList>
            <consortium name="Pathogen Informatics"/>
        </authorList>
    </citation>
    <scope>NUCLEOTIDE SEQUENCE [LARGE SCALE GENOMIC DNA]</scope>
</reference>
<dbReference type="EMBL" id="UZAM01014037">
    <property type="protein sequence ID" value="VDP31623.1"/>
    <property type="molecule type" value="Genomic_DNA"/>
</dbReference>
<name>A0A183J3G6_9BILA</name>
<protein>
    <submittedName>
        <fullName evidence="4">FRIGIDA-like protein</fullName>
    </submittedName>
</protein>
<dbReference type="Proteomes" id="UP000270296">
    <property type="component" value="Unassembled WGS sequence"/>
</dbReference>
<accession>A0A183J3G6</accession>
<evidence type="ECO:0000313" key="4">
    <source>
        <dbReference type="WBParaSite" id="SBAD_0001078001-mRNA-1"/>
    </source>
</evidence>
<dbReference type="AlphaFoldDB" id="A0A183J3G6"/>
<gene>
    <name evidence="2" type="ORF">SBAD_LOCUS10415</name>
</gene>
<reference evidence="4" key="1">
    <citation type="submission" date="2016-06" db="UniProtKB">
        <authorList>
            <consortium name="WormBaseParasite"/>
        </authorList>
    </citation>
    <scope>IDENTIFICATION</scope>
</reference>